<feature type="transmembrane region" description="Helical" evidence="7">
    <location>
        <begin position="376"/>
        <end position="403"/>
    </location>
</feature>
<feature type="transmembrane region" description="Helical" evidence="7">
    <location>
        <begin position="185"/>
        <end position="205"/>
    </location>
</feature>
<keyword evidence="6 7" id="KW-0472">Membrane</keyword>
<keyword evidence="4 7" id="KW-0812">Transmembrane</keyword>
<reference evidence="9 10" key="1">
    <citation type="submission" date="2016-10" db="EMBL/GenBank/DDBJ databases">
        <authorList>
            <person name="de Groot N.N."/>
        </authorList>
    </citation>
    <scope>NUCLEOTIDE SEQUENCE [LARGE SCALE GENOMIC DNA]</scope>
    <source>
        <strain evidence="9 10">DSM 12130</strain>
    </source>
</reference>
<dbReference type="EMBL" id="FNJI01000010">
    <property type="protein sequence ID" value="SDP07282.1"/>
    <property type="molecule type" value="Genomic_DNA"/>
</dbReference>
<feature type="transmembrane region" description="Helical" evidence="7">
    <location>
        <begin position="263"/>
        <end position="286"/>
    </location>
</feature>
<dbReference type="InterPro" id="IPR004681">
    <property type="entry name" value="TRAP_DctM"/>
</dbReference>
<accession>A0A1H0PQ86</accession>
<keyword evidence="5 7" id="KW-1133">Transmembrane helix</keyword>
<dbReference type="PANTHER" id="PTHR33362:SF7">
    <property type="entry name" value="SLL1103 PROTEIN"/>
    <property type="match status" value="1"/>
</dbReference>
<feature type="transmembrane region" description="Helical" evidence="7">
    <location>
        <begin position="12"/>
        <end position="41"/>
    </location>
</feature>
<evidence type="ECO:0000256" key="1">
    <source>
        <dbReference type="ARBA" id="ARBA00004429"/>
    </source>
</evidence>
<keyword evidence="3" id="KW-0997">Cell inner membrane</keyword>
<feature type="transmembrane region" description="Helical" evidence="7">
    <location>
        <begin position="150"/>
        <end position="173"/>
    </location>
</feature>
<name>A0A1H0PQ86_9BACT</name>
<dbReference type="RefSeq" id="WP_245695062.1">
    <property type="nucleotide sequence ID" value="NZ_FNJI01000010.1"/>
</dbReference>
<dbReference type="NCBIfam" id="TIGR00786">
    <property type="entry name" value="dctM"/>
    <property type="match status" value="1"/>
</dbReference>
<dbReference type="GO" id="GO:0022857">
    <property type="term" value="F:transmembrane transporter activity"/>
    <property type="evidence" value="ECO:0007669"/>
    <property type="project" value="TreeGrafter"/>
</dbReference>
<evidence type="ECO:0000256" key="2">
    <source>
        <dbReference type="ARBA" id="ARBA00022475"/>
    </source>
</evidence>
<evidence type="ECO:0000313" key="9">
    <source>
        <dbReference type="EMBL" id="SDP07282.1"/>
    </source>
</evidence>
<dbReference type="Proteomes" id="UP000199073">
    <property type="component" value="Unassembled WGS sequence"/>
</dbReference>
<dbReference type="GO" id="GO:0005886">
    <property type="term" value="C:plasma membrane"/>
    <property type="evidence" value="ECO:0007669"/>
    <property type="project" value="UniProtKB-SubCell"/>
</dbReference>
<keyword evidence="2" id="KW-1003">Cell membrane</keyword>
<feature type="transmembrane region" description="Helical" evidence="7">
    <location>
        <begin position="336"/>
        <end position="364"/>
    </location>
</feature>
<evidence type="ECO:0000259" key="8">
    <source>
        <dbReference type="Pfam" id="PF06808"/>
    </source>
</evidence>
<evidence type="ECO:0000256" key="7">
    <source>
        <dbReference type="SAM" id="Phobius"/>
    </source>
</evidence>
<protein>
    <submittedName>
        <fullName evidence="9">TRAP transporter, DctM subunit</fullName>
    </submittedName>
</protein>
<feature type="transmembrane region" description="Helical" evidence="7">
    <location>
        <begin position="415"/>
        <end position="436"/>
    </location>
</feature>
<evidence type="ECO:0000313" key="10">
    <source>
        <dbReference type="Proteomes" id="UP000199073"/>
    </source>
</evidence>
<organism evidence="9 10">
    <name type="scientific">Desulforhopalus singaporensis</name>
    <dbReference type="NCBI Taxonomy" id="91360"/>
    <lineage>
        <taxon>Bacteria</taxon>
        <taxon>Pseudomonadati</taxon>
        <taxon>Thermodesulfobacteriota</taxon>
        <taxon>Desulfobulbia</taxon>
        <taxon>Desulfobulbales</taxon>
        <taxon>Desulfocapsaceae</taxon>
        <taxon>Desulforhopalus</taxon>
    </lineage>
</organism>
<feature type="transmembrane region" description="Helical" evidence="7">
    <location>
        <begin position="238"/>
        <end position="257"/>
    </location>
</feature>
<dbReference type="InterPro" id="IPR010656">
    <property type="entry name" value="DctM"/>
</dbReference>
<comment type="subcellular location">
    <subcellularLocation>
        <location evidence="1">Cell inner membrane</location>
        <topology evidence="1">Multi-pass membrane protein</topology>
    </subcellularLocation>
</comment>
<dbReference type="AlphaFoldDB" id="A0A1H0PQ86"/>
<feature type="domain" description="TRAP C4-dicarboxylate transport system permease DctM subunit" evidence="8">
    <location>
        <begin position="14"/>
        <end position="438"/>
    </location>
</feature>
<keyword evidence="10" id="KW-1185">Reference proteome</keyword>
<gene>
    <name evidence="9" type="ORF">SAMN05660330_01721</name>
</gene>
<dbReference type="STRING" id="91360.SAMN05660330_01721"/>
<evidence type="ECO:0000256" key="4">
    <source>
        <dbReference type="ARBA" id="ARBA00022692"/>
    </source>
</evidence>
<feature type="transmembrane region" description="Helical" evidence="7">
    <location>
        <begin position="61"/>
        <end position="80"/>
    </location>
</feature>
<evidence type="ECO:0000256" key="3">
    <source>
        <dbReference type="ARBA" id="ARBA00022519"/>
    </source>
</evidence>
<sequence length="450" mass="47823">MDFMNPEFLTVGMFGLLIACILLGLPLAFTLAAVATLFGLIDNGWNASGLFDIFANNCWGLMNNYTLVAIPLFILMAQLLDRSKVAEKLFEALYVVMGRVKGGLGLAVVVVCTVFAATTGIIGASVVAMGLLAAPALLNKGYQKELTTGIICSAGTLGILIPPSIMLVVYGGLTGMKETSVGQLFAAAILPGLLLASLYFIYIWIRCVINPSLGPAISEEEASKFSAAQKWSMTLKSLVPPLALILTVMGTILAGIATPTEAAALGAVGSGVLALFNGALTGKVVYESCVNTLKISCMVMMLFIGGKFFSTVFLSMGGGDVVVDLLVGGGLSPSMALLVMMAIIFFMGMFIDWAAILLVTVPIFMPIAMELDFNPLWFSMLVCVNLQTSFLTPPFGYALFYLLGVAPQEVKMTHIYKGIMPFVGLQLVGLLLLFFFPDIITYLPSVFFGS</sequence>
<evidence type="ECO:0000256" key="5">
    <source>
        <dbReference type="ARBA" id="ARBA00022989"/>
    </source>
</evidence>
<proteinExistence type="predicted"/>
<dbReference type="Pfam" id="PF06808">
    <property type="entry name" value="DctM"/>
    <property type="match status" value="1"/>
</dbReference>
<dbReference type="PANTHER" id="PTHR33362">
    <property type="entry name" value="SIALIC ACID TRAP TRANSPORTER PERMEASE PROTEIN SIAT-RELATED"/>
    <property type="match status" value="1"/>
</dbReference>
<feature type="transmembrane region" description="Helical" evidence="7">
    <location>
        <begin position="298"/>
        <end position="316"/>
    </location>
</feature>
<dbReference type="PIRSF" id="PIRSF006066">
    <property type="entry name" value="HI0050"/>
    <property type="match status" value="1"/>
</dbReference>
<evidence type="ECO:0000256" key="6">
    <source>
        <dbReference type="ARBA" id="ARBA00023136"/>
    </source>
</evidence>